<keyword evidence="15" id="KW-1185">Reference proteome</keyword>
<evidence type="ECO:0000256" key="1">
    <source>
        <dbReference type="ARBA" id="ARBA00001755"/>
    </source>
</evidence>
<dbReference type="InterPro" id="IPR004572">
    <property type="entry name" value="Protoporphyrinogen_oxidase"/>
</dbReference>
<dbReference type="PANTHER" id="PTHR42923:SF3">
    <property type="entry name" value="PROTOPORPHYRINOGEN OXIDASE"/>
    <property type="match status" value="1"/>
</dbReference>
<evidence type="ECO:0000256" key="6">
    <source>
        <dbReference type="ARBA" id="ARBA00012402"/>
    </source>
</evidence>
<sequence length="471" mass="49590">MTGRSAVVIGAGISGLTAAYEYLQYSPGSSVTVYEASDRLGGLLKSSTLGGAVESADVGAEASLYVRPETRGLAERLGLEAVYPSREHSSQLFVGGRMQAMPKGTLMGVPGDPRALEGILSADEIARAEAEQLTPAGADDVSVGDFIASRLGDAVVDKVLDPLIGGVYSGRCRDLSMQATVPALLQAHRNGTSVLETVRDALAARTATSGANVPGTQKKSAPPVFMTLRGGISALITALAEDVRSRGGQINTGAQAVSANRADDGWQVLFAGGEQVRADDLIIAVPAYAAAEILRGEAPRAAQLLAEVPYASSAVITAVLDLAEPLGGSGFLIPPTEDRFIKASTYASNKWPWLDDVLPEGRAVVRMSVGRFGDAPDVWEQLDDDELASRAWADWLDITGRNDTAEHLEVQRWQDSLPQFTPGHFARVADIDRATSEIPGLALVGNVYEGVGLPACISRAQNEIHRMSEKG</sequence>
<dbReference type="Pfam" id="PF01593">
    <property type="entry name" value="Amino_oxidase"/>
    <property type="match status" value="1"/>
</dbReference>
<dbReference type="UniPathway" id="UPA00252"/>
<evidence type="ECO:0000256" key="12">
    <source>
        <dbReference type="RuleBase" id="RU364052"/>
    </source>
</evidence>
<dbReference type="Proteomes" id="UP000243589">
    <property type="component" value="Unassembled WGS sequence"/>
</dbReference>
<keyword evidence="9 12" id="KW-0274">FAD</keyword>
<evidence type="ECO:0000256" key="10">
    <source>
        <dbReference type="ARBA" id="ARBA00023002"/>
    </source>
</evidence>
<evidence type="ECO:0000256" key="2">
    <source>
        <dbReference type="ARBA" id="ARBA00001974"/>
    </source>
</evidence>
<dbReference type="NCBIfam" id="TIGR00562">
    <property type="entry name" value="proto_IX_ox"/>
    <property type="match status" value="1"/>
</dbReference>
<evidence type="ECO:0000256" key="5">
    <source>
        <dbReference type="ARBA" id="ARBA00008310"/>
    </source>
</evidence>
<proteinExistence type="inferred from homology"/>
<accession>A0A150H7C1</accession>
<dbReference type="Gene3D" id="3.90.660.20">
    <property type="entry name" value="Protoporphyrinogen oxidase, mitochondrial, domain 2"/>
    <property type="match status" value="1"/>
</dbReference>
<organism evidence="14 15">
    <name type="scientific">Brevibacterium ravenspurgense</name>
    <dbReference type="NCBI Taxonomy" id="479117"/>
    <lineage>
        <taxon>Bacteria</taxon>
        <taxon>Bacillati</taxon>
        <taxon>Actinomycetota</taxon>
        <taxon>Actinomycetes</taxon>
        <taxon>Micrococcales</taxon>
        <taxon>Brevibacteriaceae</taxon>
        <taxon>Brevibacterium</taxon>
    </lineage>
</organism>
<comment type="subcellular location">
    <subcellularLocation>
        <location evidence="12">Cytoplasm</location>
    </subcellularLocation>
</comment>
<evidence type="ECO:0000256" key="7">
    <source>
        <dbReference type="ARBA" id="ARBA00019046"/>
    </source>
</evidence>
<dbReference type="Gene3D" id="1.10.3110.10">
    <property type="entry name" value="protoporphyrinogen ix oxidase, domain 3"/>
    <property type="match status" value="1"/>
</dbReference>
<reference evidence="14 15" key="1">
    <citation type="submission" date="2016-01" db="EMBL/GenBank/DDBJ databases">
        <title>Use of Whole Genome Sequencing to ascertain that Brevibacterium massiliense (Roux, Raoult 2009) is a later heterotypic synonym of Brevibacterium ravenspurgense (Mages 2008).</title>
        <authorList>
            <person name="Bernier A.-M."/>
            <person name="Burdz T."/>
            <person name="Huynh C."/>
            <person name="Pachecho A.L."/>
            <person name="Wiebe D."/>
            <person name="Bonner C."/>
            <person name="Bernard K."/>
        </authorList>
    </citation>
    <scope>NUCLEOTIDE SEQUENCE [LARGE SCALE GENOMIC DNA]</scope>
    <source>
        <strain evidence="14 15">CCUG56047</strain>
    </source>
</reference>
<dbReference type="EC" id="1.3.3.15" evidence="6 12"/>
<evidence type="ECO:0000256" key="9">
    <source>
        <dbReference type="ARBA" id="ARBA00022827"/>
    </source>
</evidence>
<keyword evidence="12" id="KW-0963">Cytoplasm</keyword>
<dbReference type="Gene3D" id="3.50.50.60">
    <property type="entry name" value="FAD/NAD(P)-binding domain"/>
    <property type="match status" value="1"/>
</dbReference>
<dbReference type="PANTHER" id="PTHR42923">
    <property type="entry name" value="PROTOPORPHYRINOGEN OXIDASE"/>
    <property type="match status" value="1"/>
</dbReference>
<dbReference type="PATRIC" id="fig|479117.4.peg.1017"/>
<dbReference type="GO" id="GO:0006783">
    <property type="term" value="P:heme biosynthetic process"/>
    <property type="evidence" value="ECO:0007669"/>
    <property type="project" value="UniProtKB-UniRule"/>
</dbReference>
<comment type="function">
    <text evidence="3 12">Involved in coproporphyrin-dependent heme b biosynthesis. Catalyzes the oxidation of coproporphyrinogen III to coproporphyrin III.</text>
</comment>
<dbReference type="InterPro" id="IPR050464">
    <property type="entry name" value="Zeta_carotene_desat/Oxidored"/>
</dbReference>
<gene>
    <name evidence="14" type="primary">hemY</name>
    <name evidence="14" type="ORF">Bravens_01018</name>
</gene>
<dbReference type="GO" id="GO:0004729">
    <property type="term" value="F:oxygen-dependent protoporphyrinogen oxidase activity"/>
    <property type="evidence" value="ECO:0007669"/>
    <property type="project" value="UniProtKB-UniRule"/>
</dbReference>
<dbReference type="AlphaFoldDB" id="A0A150H7C1"/>
<evidence type="ECO:0000313" key="14">
    <source>
        <dbReference type="EMBL" id="KXZ57986.1"/>
    </source>
</evidence>
<comment type="similarity">
    <text evidence="5 12">Belongs to the protoporphyrinogen/coproporphyrinogen oxidase family. Coproporphyrinogen III oxidase subfamily.</text>
</comment>
<evidence type="ECO:0000256" key="11">
    <source>
        <dbReference type="ARBA" id="ARBA00023133"/>
    </source>
</evidence>
<evidence type="ECO:0000256" key="3">
    <source>
        <dbReference type="ARBA" id="ARBA00002185"/>
    </source>
</evidence>
<comment type="catalytic activity">
    <reaction evidence="1">
        <text>coproporphyrinogen III + 3 O2 = coproporphyrin III + 3 H2O2</text>
        <dbReference type="Rhea" id="RHEA:43436"/>
        <dbReference type="ChEBI" id="CHEBI:15379"/>
        <dbReference type="ChEBI" id="CHEBI:16240"/>
        <dbReference type="ChEBI" id="CHEBI:57309"/>
        <dbReference type="ChEBI" id="CHEBI:131725"/>
        <dbReference type="EC" id="1.3.3.15"/>
    </reaction>
    <physiologicalReaction direction="left-to-right" evidence="1">
        <dbReference type="Rhea" id="RHEA:43437"/>
    </physiologicalReaction>
</comment>
<evidence type="ECO:0000313" key="15">
    <source>
        <dbReference type="Proteomes" id="UP000243589"/>
    </source>
</evidence>
<dbReference type="RefSeq" id="WP_062020918.1">
    <property type="nucleotide sequence ID" value="NZ_LQQC01000010.1"/>
</dbReference>
<dbReference type="InterPro" id="IPR002937">
    <property type="entry name" value="Amino_oxidase"/>
</dbReference>
<evidence type="ECO:0000259" key="13">
    <source>
        <dbReference type="Pfam" id="PF01593"/>
    </source>
</evidence>
<comment type="cofactor">
    <cofactor evidence="2 12">
        <name>FAD</name>
        <dbReference type="ChEBI" id="CHEBI:57692"/>
    </cofactor>
</comment>
<dbReference type="GO" id="GO:0005737">
    <property type="term" value="C:cytoplasm"/>
    <property type="evidence" value="ECO:0007669"/>
    <property type="project" value="UniProtKB-SubCell"/>
</dbReference>
<dbReference type="SUPFAM" id="SSF54373">
    <property type="entry name" value="FAD-linked reductases, C-terminal domain"/>
    <property type="match status" value="1"/>
</dbReference>
<protein>
    <recommendedName>
        <fullName evidence="7 12">Coproporphyrinogen III oxidase</fullName>
        <ecNumber evidence="6 12">1.3.3.15</ecNumber>
    </recommendedName>
</protein>
<feature type="domain" description="Amine oxidase" evidence="13">
    <location>
        <begin position="13"/>
        <end position="458"/>
    </location>
</feature>
<keyword evidence="8 12" id="KW-0285">Flavoprotein</keyword>
<comment type="caution">
    <text evidence="14">The sequence shown here is derived from an EMBL/GenBank/DDBJ whole genome shotgun (WGS) entry which is preliminary data.</text>
</comment>
<dbReference type="EMBL" id="LQQC01000010">
    <property type="protein sequence ID" value="KXZ57986.1"/>
    <property type="molecule type" value="Genomic_DNA"/>
</dbReference>
<comment type="pathway">
    <text evidence="4 12">Porphyrin-containing compound metabolism; protoheme biosynthesis.</text>
</comment>
<keyword evidence="10 12" id="KW-0560">Oxidoreductase</keyword>
<dbReference type="SUPFAM" id="SSF51905">
    <property type="entry name" value="FAD/NAD(P)-binding domain"/>
    <property type="match status" value="1"/>
</dbReference>
<keyword evidence="11 12" id="KW-0350">Heme biosynthesis</keyword>
<evidence type="ECO:0000256" key="8">
    <source>
        <dbReference type="ARBA" id="ARBA00022630"/>
    </source>
</evidence>
<dbReference type="InterPro" id="IPR036188">
    <property type="entry name" value="FAD/NAD-bd_sf"/>
</dbReference>
<evidence type="ECO:0000256" key="4">
    <source>
        <dbReference type="ARBA" id="ARBA00004744"/>
    </source>
</evidence>
<dbReference type="PRINTS" id="PR00419">
    <property type="entry name" value="ADXRDTASE"/>
</dbReference>
<name>A0A150H7C1_9MICO</name>